<accession>A0A518CN51</accession>
<evidence type="ECO:0000256" key="1">
    <source>
        <dbReference type="SAM" id="SignalP"/>
    </source>
</evidence>
<organism evidence="2 3">
    <name type="scientific">Polystyrenella longa</name>
    <dbReference type="NCBI Taxonomy" id="2528007"/>
    <lineage>
        <taxon>Bacteria</taxon>
        <taxon>Pseudomonadati</taxon>
        <taxon>Planctomycetota</taxon>
        <taxon>Planctomycetia</taxon>
        <taxon>Planctomycetales</taxon>
        <taxon>Planctomycetaceae</taxon>
        <taxon>Polystyrenella</taxon>
    </lineage>
</organism>
<dbReference type="AlphaFoldDB" id="A0A518CN51"/>
<proteinExistence type="predicted"/>
<name>A0A518CN51_9PLAN</name>
<dbReference type="RefSeq" id="WP_197440146.1">
    <property type="nucleotide sequence ID" value="NZ_CP036281.1"/>
</dbReference>
<keyword evidence="1" id="KW-0732">Signal</keyword>
<feature type="chain" id="PRO_5021921073" evidence="1">
    <location>
        <begin position="23"/>
        <end position="507"/>
    </location>
</feature>
<dbReference type="Proteomes" id="UP000317178">
    <property type="component" value="Chromosome"/>
</dbReference>
<evidence type="ECO:0000313" key="2">
    <source>
        <dbReference type="EMBL" id="QDU80656.1"/>
    </source>
</evidence>
<feature type="signal peptide" evidence="1">
    <location>
        <begin position="1"/>
        <end position="22"/>
    </location>
</feature>
<keyword evidence="3" id="KW-1185">Reference proteome</keyword>
<sequence precursor="true">MFSLRKSFPLLILILAFLTSNASHVLLAAAPQLWAGAAKVDITERDAGPVNDPLYTRALVITDKQTTLVICSLDVVAIGEIGYIKDDFLPTVRSRIKADLNIPETNIMVNASHCHGTPVADTDERTIQAIKEAAANLVPVQVGAGIGHENRVQENRRLKMKDGTEIDVRHAYALPPDEDVAEVGPIDPEIGILRLDDESGKPVAVMYNFACHPIQGAASGGNTADFTGFSSKVIEDNLGEGSVALFVQGCGGDINPVFYKDVDHPRDGEPLGNMLGLSTLEGVRKIETTNDGRLKVVNEKLKLPRADLAEKIAHLEREQLRLVNSLNGTSLSLKTYMPLVVKYSLNNDFPSYYSHRYLYEEKLGRNHMTEMDRINRGNMERYTENIITMEKMTRLNANLRLLKKHQAQNIAAGSRTVEVELVGFRVGNFLMTTFPGELTVRIGLHIKKEAPSDLSFVAGYTNGYIYYAPTDEQLLNVGGAQEDSDCILAPGWQKIYENKAVEILKGL</sequence>
<evidence type="ECO:0000313" key="3">
    <source>
        <dbReference type="Proteomes" id="UP000317178"/>
    </source>
</evidence>
<reference evidence="2 3" key="1">
    <citation type="submission" date="2019-02" db="EMBL/GenBank/DDBJ databases">
        <title>Deep-cultivation of Planctomycetes and their phenomic and genomic characterization uncovers novel biology.</title>
        <authorList>
            <person name="Wiegand S."/>
            <person name="Jogler M."/>
            <person name="Boedeker C."/>
            <person name="Pinto D."/>
            <person name="Vollmers J."/>
            <person name="Rivas-Marin E."/>
            <person name="Kohn T."/>
            <person name="Peeters S.H."/>
            <person name="Heuer A."/>
            <person name="Rast P."/>
            <person name="Oberbeckmann S."/>
            <person name="Bunk B."/>
            <person name="Jeske O."/>
            <person name="Meyerdierks A."/>
            <person name="Storesund J.E."/>
            <person name="Kallscheuer N."/>
            <person name="Luecker S."/>
            <person name="Lage O.M."/>
            <person name="Pohl T."/>
            <person name="Merkel B.J."/>
            <person name="Hornburger P."/>
            <person name="Mueller R.-W."/>
            <person name="Bruemmer F."/>
            <person name="Labrenz M."/>
            <person name="Spormann A.M."/>
            <person name="Op den Camp H."/>
            <person name="Overmann J."/>
            <person name="Amann R."/>
            <person name="Jetten M.S.M."/>
            <person name="Mascher T."/>
            <person name="Medema M.H."/>
            <person name="Devos D.P."/>
            <person name="Kaster A.-K."/>
            <person name="Ovreas L."/>
            <person name="Rohde M."/>
            <person name="Galperin M.Y."/>
            <person name="Jogler C."/>
        </authorList>
    </citation>
    <scope>NUCLEOTIDE SEQUENCE [LARGE SCALE GENOMIC DNA]</scope>
    <source>
        <strain evidence="2 3">Pla110</strain>
    </source>
</reference>
<gene>
    <name evidence="2" type="ORF">Pla110_23880</name>
</gene>
<dbReference type="EMBL" id="CP036281">
    <property type="protein sequence ID" value="QDU80656.1"/>
    <property type="molecule type" value="Genomic_DNA"/>
</dbReference>
<dbReference type="KEGG" id="plon:Pla110_23880"/>
<protein>
    <submittedName>
        <fullName evidence="2">Neutral/alkaline non-lysosomal ceramidase</fullName>
    </submittedName>
</protein>